<dbReference type="InterPro" id="IPR014105">
    <property type="entry name" value="Carotenoid/retinoid_OxRdtase"/>
</dbReference>
<evidence type="ECO:0000313" key="7">
    <source>
        <dbReference type="Proteomes" id="UP001138661"/>
    </source>
</evidence>
<evidence type="ECO:0000256" key="2">
    <source>
        <dbReference type="ARBA" id="ARBA00023002"/>
    </source>
</evidence>
<accession>A0A9X1K367</accession>
<dbReference type="PROSITE" id="PS00982">
    <property type="entry name" value="PHYTOENE_DH"/>
    <property type="match status" value="1"/>
</dbReference>
<evidence type="ECO:0000256" key="4">
    <source>
        <dbReference type="SAM" id="MobiDB-lite"/>
    </source>
</evidence>
<dbReference type="RefSeq" id="WP_219501913.1">
    <property type="nucleotide sequence ID" value="NZ_JAHXDN010000002.1"/>
</dbReference>
<dbReference type="Proteomes" id="UP001138661">
    <property type="component" value="Unassembled WGS sequence"/>
</dbReference>
<dbReference type="PANTHER" id="PTHR43734">
    <property type="entry name" value="PHYTOENE DESATURASE"/>
    <property type="match status" value="1"/>
</dbReference>
<dbReference type="PANTHER" id="PTHR43734:SF7">
    <property type="entry name" value="4,4'-DIAPONEUROSPORENE OXYGENASE"/>
    <property type="match status" value="1"/>
</dbReference>
<gene>
    <name evidence="6" type="primary">crtI</name>
    <name evidence="6" type="ORF">KX928_11010</name>
</gene>
<dbReference type="InterPro" id="IPR054841">
    <property type="entry name" value="carotdesatCrtD"/>
</dbReference>
<name>A0A9X1K367_9RHOB</name>
<keyword evidence="3" id="KW-0125">Carotenoid biosynthesis</keyword>
<dbReference type="AlphaFoldDB" id="A0A9X1K367"/>
<sequence>MAVQTPSHIPRKPTALVIGAGIAGLATAIRLTAGGMAVTLLERHAHTGGKIRTVPSDAGPVDAGPTVLTLRQVFDELFASVGEQLEDHVTLIPQQILARHFWPDGSQLDLHADPEASATAISEFAGPGSAEAFRQFNQRTADLFSAFDAPVIQAPEPTLAQLVPYVLCRPQLIRAMAPLWTLGQMLARQFSDPRLAQLFGRYATYVGGAPHLSPAILSLIWQAEAAGVWAVKGGMHRLTDALTALAIDRGVVLHRAQHVDRIILRDGAAVGVDVDGGHQIAADVIVYTGDPRALATGSMGDTLRIVAPQTLTSARSFSARVHSFAATPDGPQLAHHNIFFADTPQSEFDDLEKGCVPRDPTLYICAQDRGQGLPVPPLERFEIIANAPATETLNPPVDLDIWHQQIMQRLADFNVTMSPMPSAATITTPQRFAAMFPETLGALYGQSPHGMTAALQRPRARTKISGLWLAGGGTHPGAGVPMATLSARHAAEAILSAQTSTSPSGQTAMRGGMSTA</sequence>
<evidence type="ECO:0000256" key="3">
    <source>
        <dbReference type="RuleBase" id="RU362075"/>
    </source>
</evidence>
<evidence type="ECO:0000259" key="5">
    <source>
        <dbReference type="Pfam" id="PF01593"/>
    </source>
</evidence>
<keyword evidence="7" id="KW-1185">Reference proteome</keyword>
<dbReference type="NCBIfam" id="NF045637">
    <property type="entry name" value="carotdesatCrtDProt"/>
    <property type="match status" value="1"/>
</dbReference>
<evidence type="ECO:0000313" key="6">
    <source>
        <dbReference type="EMBL" id="MBW4708312.1"/>
    </source>
</evidence>
<comment type="caution">
    <text evidence="6">The sequence shown here is derived from an EMBL/GenBank/DDBJ whole genome shotgun (WGS) entry which is preliminary data.</text>
</comment>
<dbReference type="GO" id="GO:0016117">
    <property type="term" value="P:carotenoid biosynthetic process"/>
    <property type="evidence" value="ECO:0007669"/>
    <property type="project" value="UniProtKB-KW"/>
</dbReference>
<organism evidence="6 7">
    <name type="scientific">Roseobacter insulae</name>
    <dbReference type="NCBI Taxonomy" id="2859783"/>
    <lineage>
        <taxon>Bacteria</taxon>
        <taxon>Pseudomonadati</taxon>
        <taxon>Pseudomonadota</taxon>
        <taxon>Alphaproteobacteria</taxon>
        <taxon>Rhodobacterales</taxon>
        <taxon>Roseobacteraceae</taxon>
        <taxon>Roseobacter</taxon>
    </lineage>
</organism>
<comment type="pathway">
    <text evidence="3">Carotenoid biosynthesis.</text>
</comment>
<dbReference type="GO" id="GO:0016627">
    <property type="term" value="F:oxidoreductase activity, acting on the CH-CH group of donors"/>
    <property type="evidence" value="ECO:0007669"/>
    <property type="project" value="UniProtKB-ARBA"/>
</dbReference>
<protein>
    <submittedName>
        <fullName evidence="6">Phytoene desaturase</fullName>
    </submittedName>
</protein>
<evidence type="ECO:0000256" key="1">
    <source>
        <dbReference type="ARBA" id="ARBA00006046"/>
    </source>
</evidence>
<dbReference type="EMBL" id="JAHXDN010000002">
    <property type="protein sequence ID" value="MBW4708312.1"/>
    <property type="molecule type" value="Genomic_DNA"/>
</dbReference>
<proteinExistence type="inferred from homology"/>
<feature type="region of interest" description="Disordered" evidence="4">
    <location>
        <begin position="497"/>
        <end position="516"/>
    </location>
</feature>
<dbReference type="InterPro" id="IPR002937">
    <property type="entry name" value="Amino_oxidase"/>
</dbReference>
<feature type="domain" description="Amine oxidase" evidence="5">
    <location>
        <begin position="22"/>
        <end position="295"/>
    </location>
</feature>
<dbReference type="NCBIfam" id="TIGR02734">
    <property type="entry name" value="crtI_fam"/>
    <property type="match status" value="1"/>
</dbReference>
<keyword evidence="2 3" id="KW-0560">Oxidoreductase</keyword>
<comment type="similarity">
    <text evidence="1 3">Belongs to the carotenoid/retinoid oxidoreductase family.</text>
</comment>
<feature type="compositionally biased region" description="Polar residues" evidence="4">
    <location>
        <begin position="497"/>
        <end position="507"/>
    </location>
</feature>
<dbReference type="Pfam" id="PF01593">
    <property type="entry name" value="Amino_oxidase"/>
    <property type="match status" value="1"/>
</dbReference>
<reference evidence="6" key="1">
    <citation type="submission" date="2021-07" db="EMBL/GenBank/DDBJ databases">
        <title>Roseobacter insulae sp. nov., isolated from a tidal flat.</title>
        <authorList>
            <person name="Park S."/>
            <person name="Yoon J.-H."/>
        </authorList>
    </citation>
    <scope>NUCLEOTIDE SEQUENCE</scope>
    <source>
        <strain evidence="6">YSTF-M11</strain>
    </source>
</reference>
<dbReference type="InterPro" id="IPR008150">
    <property type="entry name" value="Phytoene_DH_bac_CS"/>
</dbReference>